<feature type="domain" description="CSC1/OSCA1-like cytosolic" evidence="11">
    <location>
        <begin position="230"/>
        <end position="417"/>
    </location>
</feature>
<keyword evidence="5 8" id="KW-1133">Transmembrane helix</keyword>
<feature type="region of interest" description="Disordered" evidence="7">
    <location>
        <begin position="869"/>
        <end position="928"/>
    </location>
</feature>
<dbReference type="GO" id="GO:0005886">
    <property type="term" value="C:plasma membrane"/>
    <property type="evidence" value="ECO:0007669"/>
    <property type="project" value="TreeGrafter"/>
</dbReference>
<evidence type="ECO:0000259" key="11">
    <source>
        <dbReference type="Pfam" id="PF14703"/>
    </source>
</evidence>
<dbReference type="OrthoDB" id="1689567at2759"/>
<dbReference type="EMBL" id="JABBWE010000097">
    <property type="protein sequence ID" value="KAG1786144.1"/>
    <property type="molecule type" value="Genomic_DNA"/>
</dbReference>
<feature type="transmembrane region" description="Helical" evidence="8">
    <location>
        <begin position="572"/>
        <end position="599"/>
    </location>
</feature>
<dbReference type="InterPro" id="IPR003864">
    <property type="entry name" value="CSC1/OSCA1-like_7TM"/>
</dbReference>
<evidence type="ECO:0000256" key="2">
    <source>
        <dbReference type="ARBA" id="ARBA00007779"/>
    </source>
</evidence>
<reference evidence="12" key="1">
    <citation type="journal article" date="2020" name="New Phytol.">
        <title>Comparative genomics reveals dynamic genome evolution in host specialist ectomycorrhizal fungi.</title>
        <authorList>
            <person name="Lofgren L.A."/>
            <person name="Nguyen N.H."/>
            <person name="Vilgalys R."/>
            <person name="Ruytinx J."/>
            <person name="Liao H.L."/>
            <person name="Branco S."/>
            <person name="Kuo A."/>
            <person name="LaButti K."/>
            <person name="Lipzen A."/>
            <person name="Andreopoulos W."/>
            <person name="Pangilinan J."/>
            <person name="Riley R."/>
            <person name="Hundley H."/>
            <person name="Na H."/>
            <person name="Barry K."/>
            <person name="Grigoriev I.V."/>
            <person name="Stajich J.E."/>
            <person name="Kennedy P.G."/>
        </authorList>
    </citation>
    <scope>NUCLEOTIDE SEQUENCE</scope>
    <source>
        <strain evidence="12">S12</strain>
    </source>
</reference>
<feature type="domain" description="CSC1/OSCA1-like N-terminal transmembrane" evidence="10">
    <location>
        <begin position="34"/>
        <end position="208"/>
    </location>
</feature>
<dbReference type="InterPro" id="IPR035979">
    <property type="entry name" value="RBD_domain_sf"/>
</dbReference>
<dbReference type="GO" id="GO:0012505">
    <property type="term" value="C:endomembrane system"/>
    <property type="evidence" value="ECO:0007669"/>
    <property type="project" value="UniProtKB-SubCell"/>
</dbReference>
<evidence type="ECO:0000256" key="4">
    <source>
        <dbReference type="ARBA" id="ARBA00022692"/>
    </source>
</evidence>
<evidence type="ECO:0000256" key="5">
    <source>
        <dbReference type="ARBA" id="ARBA00022989"/>
    </source>
</evidence>
<feature type="compositionally biased region" description="Polar residues" evidence="7">
    <location>
        <begin position="967"/>
        <end position="989"/>
    </location>
</feature>
<evidence type="ECO:0000313" key="12">
    <source>
        <dbReference type="EMBL" id="KAG1786144.1"/>
    </source>
</evidence>
<dbReference type="PANTHER" id="PTHR13018:SF5">
    <property type="entry name" value="RE44586P"/>
    <property type="match status" value="1"/>
</dbReference>
<feature type="transmembrane region" description="Helical" evidence="8">
    <location>
        <begin position="645"/>
        <end position="663"/>
    </location>
</feature>
<dbReference type="RefSeq" id="XP_041153614.1">
    <property type="nucleotide sequence ID" value="XM_041307699.1"/>
</dbReference>
<organism evidence="12 13">
    <name type="scientific">Suillus plorans</name>
    <dbReference type="NCBI Taxonomy" id="116603"/>
    <lineage>
        <taxon>Eukaryota</taxon>
        <taxon>Fungi</taxon>
        <taxon>Dikarya</taxon>
        <taxon>Basidiomycota</taxon>
        <taxon>Agaricomycotina</taxon>
        <taxon>Agaricomycetes</taxon>
        <taxon>Agaricomycetidae</taxon>
        <taxon>Boletales</taxon>
        <taxon>Suillineae</taxon>
        <taxon>Suillaceae</taxon>
        <taxon>Suillus</taxon>
    </lineage>
</organism>
<feature type="transmembrane region" description="Helical" evidence="8">
    <location>
        <begin position="484"/>
        <end position="503"/>
    </location>
</feature>
<dbReference type="Pfam" id="PF13967">
    <property type="entry name" value="RSN1_TM"/>
    <property type="match status" value="1"/>
</dbReference>
<protein>
    <recommendedName>
        <fullName evidence="14">DUF221-domain-containing protein</fullName>
    </recommendedName>
</protein>
<feature type="transmembrane region" description="Helical" evidence="8">
    <location>
        <begin position="523"/>
        <end position="542"/>
    </location>
</feature>
<keyword evidence="13" id="KW-1185">Reference proteome</keyword>
<evidence type="ECO:0000259" key="9">
    <source>
        <dbReference type="Pfam" id="PF02714"/>
    </source>
</evidence>
<dbReference type="Proteomes" id="UP000719766">
    <property type="component" value="Unassembled WGS sequence"/>
</dbReference>
<evidence type="ECO:0008006" key="14">
    <source>
        <dbReference type="Google" id="ProtNLM"/>
    </source>
</evidence>
<dbReference type="InterPro" id="IPR027815">
    <property type="entry name" value="CSC1/OSCA1-like_cyt"/>
</dbReference>
<dbReference type="AlphaFoldDB" id="A0A9P7ADJ7"/>
<proteinExistence type="inferred from homology"/>
<feature type="transmembrane region" description="Helical" evidence="8">
    <location>
        <begin position="684"/>
        <end position="702"/>
    </location>
</feature>
<evidence type="ECO:0000256" key="3">
    <source>
        <dbReference type="ARBA" id="ARBA00022448"/>
    </source>
</evidence>
<name>A0A9P7ADJ7_9AGAM</name>
<dbReference type="InterPro" id="IPR045122">
    <property type="entry name" value="Csc1-like"/>
</dbReference>
<dbReference type="Pfam" id="PF14703">
    <property type="entry name" value="PHM7_cyt"/>
    <property type="match status" value="1"/>
</dbReference>
<evidence type="ECO:0000313" key="13">
    <source>
        <dbReference type="Proteomes" id="UP000719766"/>
    </source>
</evidence>
<feature type="transmembrane region" description="Helical" evidence="8">
    <location>
        <begin position="708"/>
        <end position="729"/>
    </location>
</feature>
<feature type="domain" description="CSC1/OSCA1-like 7TM region" evidence="9">
    <location>
        <begin position="428"/>
        <end position="701"/>
    </location>
</feature>
<evidence type="ECO:0000256" key="1">
    <source>
        <dbReference type="ARBA" id="ARBA00004127"/>
    </source>
</evidence>
<feature type="transmembrane region" description="Helical" evidence="8">
    <location>
        <begin position="186"/>
        <end position="206"/>
    </location>
</feature>
<dbReference type="SUPFAM" id="SSF54928">
    <property type="entry name" value="RNA-binding domain, RBD"/>
    <property type="match status" value="1"/>
</dbReference>
<feature type="transmembrane region" description="Helical" evidence="8">
    <location>
        <begin position="33"/>
        <end position="55"/>
    </location>
</feature>
<evidence type="ECO:0000256" key="7">
    <source>
        <dbReference type="SAM" id="MobiDB-lite"/>
    </source>
</evidence>
<dbReference type="InterPro" id="IPR032880">
    <property type="entry name" value="CSC1/OSCA1-like_N"/>
</dbReference>
<keyword evidence="4 8" id="KW-0812">Transmembrane</keyword>
<dbReference type="Pfam" id="PF02714">
    <property type="entry name" value="RSN1_7TM"/>
    <property type="match status" value="1"/>
</dbReference>
<keyword evidence="3" id="KW-0813">Transport</keyword>
<feature type="region of interest" description="Disordered" evidence="7">
    <location>
        <begin position="942"/>
        <end position="1017"/>
    </location>
</feature>
<feature type="transmembrane region" description="Helical" evidence="8">
    <location>
        <begin position="121"/>
        <end position="140"/>
    </location>
</feature>
<dbReference type="GeneID" id="64601463"/>
<gene>
    <name evidence="12" type="ORF">HD556DRAFT_1450001</name>
</gene>
<feature type="transmembrane region" description="Helical" evidence="8">
    <location>
        <begin position="431"/>
        <end position="456"/>
    </location>
</feature>
<sequence>MDVIQSILVHAVGDEEPELPPGSPPTFKFEGPWFTTQILLSSTIGLSSFLIFSYCRKRWPLLFAPRTMLKDFSPHEAHAHQAFFGWIVPTMKVSEYTVLQIVGLDAAVASLLHNAFFKTSFYLFSVCSLLAVTILMPINLNHNIGLGGGTDEDDNDWPGWVTTSSDDDPLAPGREWLDLISDANTYLTIHFLFTYLFTFLALRFLYRNYRRFVRSRQLFSLELAHSIPGRTVIVTNLPNHLRSERALAEYFENMGLSVESVTVCREVGTLKALLDLRTKALLKLESAWTDYVGNPSVVESYDPSENVIPPFSDREPSLLENQQGRFVVPHRRRPVIRPGWFSRKVDALEYLETKFTEADEKVKRWRRIGKTKATQVAFVTFEKMSSAQIAVQVAHSCDPGEVKTSPAPEPRDIVWSNITHTPGNLLAREMFVIGCVLLLLFFWIFPITALASLLSYKEIKKVMPWLGRLIDGNDRIRAIVQNSLPSVAIITLNALLPFILEALTYTQGYRARSLIEYSLMRKYFLFLLINVVFIFLMASTYWQLVRDLAHSPAKIPEKLATALQQGRAKHFFLSYVILQGFGIMPLQLLNLGVIIPRMVLRMFRTRTPRDFAELNAPPMINYGVVYPQAILVFVVTILYSVVQPLIVIFGAIYFGMAYVVYKYKLLFVFYKPYESQGQAWPLTFVRLIWGIIIFQTFMIGILTLRKCYIMSSLLLPLLAGTAIWSWYIYETFKPLSSAVCLSSVCEVERGEDSADVVRLREGHPVTWSQSNLMRRRYAQNDDMLYVAPEDERTDYSQPPMANWYKGVLNTGKRRYGHPALTGVLPEPWLPLKKGQTLVNGHRAGGSRASPYVNQGIVLNLRNRYTMLRGKIRASRQSRPATDGTLTDMSASENQDGVRSPDQAGPSNPWVNTRTARGSQPHSNLNHRLSFDPASGVIMLPEDGDWLIDDDSDDDYGTMSPTPEAVHTPSNASQENLLDTNGQSLSTPLASPSKRRHGTYYHHPERRRTIPGSFPLPT</sequence>
<feature type="compositionally biased region" description="Basic residues" evidence="7">
    <location>
        <begin position="992"/>
        <end position="1005"/>
    </location>
</feature>
<comment type="caution">
    <text evidence="12">The sequence shown here is derived from an EMBL/GenBank/DDBJ whole genome shotgun (WGS) entry which is preliminary data.</text>
</comment>
<accession>A0A9P7ADJ7</accession>
<dbReference type="GO" id="GO:0003676">
    <property type="term" value="F:nucleic acid binding"/>
    <property type="evidence" value="ECO:0007669"/>
    <property type="project" value="InterPro"/>
</dbReference>
<comment type="subcellular location">
    <subcellularLocation>
        <location evidence="1">Endomembrane system</location>
        <topology evidence="1">Multi-pass membrane protein</topology>
    </subcellularLocation>
</comment>
<comment type="similarity">
    <text evidence="2">Belongs to the CSC1 (TC 1.A.17) family.</text>
</comment>
<evidence type="ECO:0000259" key="10">
    <source>
        <dbReference type="Pfam" id="PF13967"/>
    </source>
</evidence>
<feature type="compositionally biased region" description="Polar residues" evidence="7">
    <location>
        <begin position="904"/>
        <end position="926"/>
    </location>
</feature>
<dbReference type="PANTHER" id="PTHR13018">
    <property type="entry name" value="PROBABLE MEMBRANE PROTEIN DUF221-RELATED"/>
    <property type="match status" value="1"/>
</dbReference>
<dbReference type="GO" id="GO:0005227">
    <property type="term" value="F:calcium-activated cation channel activity"/>
    <property type="evidence" value="ECO:0007669"/>
    <property type="project" value="InterPro"/>
</dbReference>
<evidence type="ECO:0000256" key="8">
    <source>
        <dbReference type="SAM" id="Phobius"/>
    </source>
</evidence>
<feature type="compositionally biased region" description="Acidic residues" evidence="7">
    <location>
        <begin position="942"/>
        <end position="955"/>
    </location>
</feature>
<keyword evidence="6 8" id="KW-0472">Membrane</keyword>
<feature type="compositionally biased region" description="Polar residues" evidence="7">
    <location>
        <begin position="876"/>
        <end position="896"/>
    </location>
</feature>
<evidence type="ECO:0000256" key="6">
    <source>
        <dbReference type="ARBA" id="ARBA00023136"/>
    </source>
</evidence>